<keyword evidence="3" id="KW-1185">Reference proteome</keyword>
<comment type="caution">
    <text evidence="2">The sequence shown here is derived from an EMBL/GenBank/DDBJ whole genome shotgun (WGS) entry which is preliminary data.</text>
</comment>
<sequence>MRRRSGGRGTMVVVLAATAGTALTGCIAPDVEVIGAIGVMVDEESRPVLVVEPCDGAAVHVDLHHDRQGLADDEENEQVGSWDATAPVEGTSELVLHAPSDPWDGEGVEISPDRGYIATGQGQGETDVLSQVAFRGSDLAAMEAGTVYRNDMDPDVTTLVARSPEEFSAETCSRG</sequence>
<dbReference type="Proteomes" id="UP000662111">
    <property type="component" value="Unassembled WGS sequence"/>
</dbReference>
<proteinExistence type="predicted"/>
<keyword evidence="1" id="KW-0732">Signal</keyword>
<name>A0ABQ2F738_9MICO</name>
<evidence type="ECO:0000256" key="1">
    <source>
        <dbReference type="SAM" id="SignalP"/>
    </source>
</evidence>
<dbReference type="PROSITE" id="PS51257">
    <property type="entry name" value="PROKAR_LIPOPROTEIN"/>
    <property type="match status" value="1"/>
</dbReference>
<dbReference type="EMBL" id="BMLB01000003">
    <property type="protein sequence ID" value="GGK67779.1"/>
    <property type="molecule type" value="Genomic_DNA"/>
</dbReference>
<dbReference type="RefSeq" id="WP_156875878.1">
    <property type="nucleotide sequence ID" value="NZ_BMLB01000003.1"/>
</dbReference>
<protein>
    <submittedName>
        <fullName evidence="2">Uncharacterized protein</fullName>
    </submittedName>
</protein>
<organism evidence="2 3">
    <name type="scientific">Ornithinimicrobium pekingense</name>
    <dbReference type="NCBI Taxonomy" id="384677"/>
    <lineage>
        <taxon>Bacteria</taxon>
        <taxon>Bacillati</taxon>
        <taxon>Actinomycetota</taxon>
        <taxon>Actinomycetes</taxon>
        <taxon>Micrococcales</taxon>
        <taxon>Ornithinimicrobiaceae</taxon>
        <taxon>Ornithinimicrobium</taxon>
    </lineage>
</organism>
<accession>A0ABQ2F738</accession>
<evidence type="ECO:0000313" key="3">
    <source>
        <dbReference type="Proteomes" id="UP000662111"/>
    </source>
</evidence>
<reference evidence="3" key="1">
    <citation type="journal article" date="2019" name="Int. J. Syst. Evol. Microbiol.">
        <title>The Global Catalogue of Microorganisms (GCM) 10K type strain sequencing project: providing services to taxonomists for standard genome sequencing and annotation.</title>
        <authorList>
            <consortium name="The Broad Institute Genomics Platform"/>
            <consortium name="The Broad Institute Genome Sequencing Center for Infectious Disease"/>
            <person name="Wu L."/>
            <person name="Ma J."/>
        </authorList>
    </citation>
    <scope>NUCLEOTIDE SEQUENCE [LARGE SCALE GENOMIC DNA]</scope>
    <source>
        <strain evidence="3">CGMCC 1.5362</strain>
    </source>
</reference>
<feature type="chain" id="PRO_5047400826" evidence="1">
    <location>
        <begin position="25"/>
        <end position="175"/>
    </location>
</feature>
<feature type="signal peptide" evidence="1">
    <location>
        <begin position="1"/>
        <end position="24"/>
    </location>
</feature>
<evidence type="ECO:0000313" key="2">
    <source>
        <dbReference type="EMBL" id="GGK67779.1"/>
    </source>
</evidence>
<gene>
    <name evidence="2" type="ORF">GCM10011509_15190</name>
</gene>